<sequence length="377" mass="43093">MQLSIIILNYNVRHFLELCVSSVVRAIENIDAEIIVIDNNSQDDSCTMMKQRFPNVKLIENKENLGFPMGNNIGVSQAKGEYICILNPDTVVAEDTFSKVLAFAKEQKKLGIVGVKLIDGTGNFLPESKRGIPTPFVAFTKITGLYKLFQKAFGTYYAQHLSENETGKVEILVGAFMLMKRDLYNKIGGFDENCFMYSDDVDLSYMVLKKGKSNYYFHETSVIHYKGESTVKDGTYMKRNQQAMNFFYKKHFRVSFLFSVFMKMGIVFFSMVKMFQGKPKRKPNPEKYILVSDNEILREKLGNHFKKLVELQNITQSFSGESTAEIIFDQNYLDFKTIINAFEANKNMGYTFKILSKSSDFVTGSNSSFDRGEVINI</sequence>
<dbReference type="PANTHER" id="PTHR43179:SF7">
    <property type="entry name" value="RHAMNOSYLTRANSFERASE WBBL"/>
    <property type="match status" value="1"/>
</dbReference>
<dbReference type="Proteomes" id="UP000646211">
    <property type="component" value="Unassembled WGS sequence"/>
</dbReference>
<dbReference type="Pfam" id="PF00535">
    <property type="entry name" value="Glycos_transf_2"/>
    <property type="match status" value="1"/>
</dbReference>
<proteinExistence type="predicted"/>
<gene>
    <name evidence="3" type="ORF">IR213_02975</name>
</gene>
<evidence type="ECO:0000313" key="4">
    <source>
        <dbReference type="Proteomes" id="UP000646211"/>
    </source>
</evidence>
<reference evidence="3" key="1">
    <citation type="submission" date="2020-11" db="EMBL/GenBank/DDBJ databases">
        <title>Genome of Flavobacterium soyangense.</title>
        <authorList>
            <person name="Liu Q."/>
            <person name="Xin Y.-H."/>
        </authorList>
    </citation>
    <scope>NUCLEOTIDE SEQUENCE</scope>
    <source>
        <strain evidence="3">CGMCC 1.13493</strain>
    </source>
</reference>
<dbReference type="AlphaFoldDB" id="A0A930UBY0"/>
<organism evidence="3 4">
    <name type="scientific">Flavobacterium soyangense</name>
    <dbReference type="NCBI Taxonomy" id="2023265"/>
    <lineage>
        <taxon>Bacteria</taxon>
        <taxon>Pseudomonadati</taxon>
        <taxon>Bacteroidota</taxon>
        <taxon>Flavobacteriia</taxon>
        <taxon>Flavobacteriales</taxon>
        <taxon>Flavobacteriaceae</taxon>
        <taxon>Flavobacterium</taxon>
    </lineage>
</organism>
<keyword evidence="1" id="KW-0812">Transmembrane</keyword>
<comment type="caution">
    <text evidence="3">The sequence shown here is derived from an EMBL/GenBank/DDBJ whole genome shotgun (WGS) entry which is preliminary data.</text>
</comment>
<protein>
    <submittedName>
        <fullName evidence="3">Glycosyltransferase family 2 protein</fullName>
    </submittedName>
</protein>
<dbReference type="PANTHER" id="PTHR43179">
    <property type="entry name" value="RHAMNOSYLTRANSFERASE WBBL"/>
    <property type="match status" value="1"/>
</dbReference>
<dbReference type="SUPFAM" id="SSF53448">
    <property type="entry name" value="Nucleotide-diphospho-sugar transferases"/>
    <property type="match status" value="1"/>
</dbReference>
<dbReference type="Gene3D" id="3.90.550.10">
    <property type="entry name" value="Spore Coat Polysaccharide Biosynthesis Protein SpsA, Chain A"/>
    <property type="match status" value="1"/>
</dbReference>
<keyword evidence="4" id="KW-1185">Reference proteome</keyword>
<accession>A0A930UBY0</accession>
<feature type="transmembrane region" description="Helical" evidence="1">
    <location>
        <begin position="252"/>
        <end position="272"/>
    </location>
</feature>
<dbReference type="InterPro" id="IPR001173">
    <property type="entry name" value="Glyco_trans_2-like"/>
</dbReference>
<feature type="domain" description="Glycosyltransferase 2-like" evidence="2">
    <location>
        <begin position="4"/>
        <end position="187"/>
    </location>
</feature>
<evidence type="ECO:0000259" key="2">
    <source>
        <dbReference type="Pfam" id="PF00535"/>
    </source>
</evidence>
<dbReference type="EMBL" id="JADHEC010000004">
    <property type="protein sequence ID" value="MBF2707560.1"/>
    <property type="molecule type" value="Genomic_DNA"/>
</dbReference>
<name>A0A930UBY0_9FLAO</name>
<evidence type="ECO:0000256" key="1">
    <source>
        <dbReference type="SAM" id="Phobius"/>
    </source>
</evidence>
<dbReference type="InterPro" id="IPR029044">
    <property type="entry name" value="Nucleotide-diphossugar_trans"/>
</dbReference>
<dbReference type="CDD" id="cd04186">
    <property type="entry name" value="GT_2_like_c"/>
    <property type="match status" value="1"/>
</dbReference>
<dbReference type="RefSeq" id="WP_194310826.1">
    <property type="nucleotide sequence ID" value="NZ_JADHEC010000004.1"/>
</dbReference>
<evidence type="ECO:0000313" key="3">
    <source>
        <dbReference type="EMBL" id="MBF2707560.1"/>
    </source>
</evidence>
<keyword evidence="1" id="KW-0472">Membrane</keyword>
<keyword evidence="1" id="KW-1133">Transmembrane helix</keyword>